<evidence type="ECO:0000256" key="3">
    <source>
        <dbReference type="ARBA" id="ARBA00022824"/>
    </source>
</evidence>
<dbReference type="Pfam" id="PF00226">
    <property type="entry name" value="DnaJ"/>
    <property type="match status" value="1"/>
</dbReference>
<accession>Q23H36</accession>
<dbReference type="GO" id="GO:0071218">
    <property type="term" value="P:cellular response to misfolded protein"/>
    <property type="evidence" value="ECO:0007669"/>
    <property type="project" value="TreeGrafter"/>
</dbReference>
<proteinExistence type="predicted"/>
<dbReference type="SMART" id="SM00271">
    <property type="entry name" value="DnaJ"/>
    <property type="match status" value="1"/>
</dbReference>
<dbReference type="GO" id="GO:0030544">
    <property type="term" value="F:Hsp70 protein binding"/>
    <property type="evidence" value="ECO:0007669"/>
    <property type="project" value="TreeGrafter"/>
</dbReference>
<evidence type="ECO:0000256" key="1">
    <source>
        <dbReference type="ARBA" id="ARBA00004389"/>
    </source>
</evidence>
<keyword evidence="5 6" id="KW-0472">Membrane</keyword>
<dbReference type="Proteomes" id="UP000009168">
    <property type="component" value="Unassembled WGS sequence"/>
</dbReference>
<name>Q23H36_TETTS</name>
<dbReference type="PANTHER" id="PTHR43908:SF3">
    <property type="entry name" value="AT29763P-RELATED"/>
    <property type="match status" value="1"/>
</dbReference>
<feature type="transmembrane region" description="Helical" evidence="6">
    <location>
        <begin position="158"/>
        <end position="182"/>
    </location>
</feature>
<dbReference type="KEGG" id="tet:TTHERM_00877060"/>
<sequence length="299" mass="35369">MDAQPQQTTQRKAPATEEDIRRMLQTKDFYELLGVSKTATEEDIKKQYKKLALRFHPDKLRLPGAQDVFKKIAQAYDCLSNPDKRAHYDRTGSDQPQQQRAYEQQYYDDIDPADIFSAFFGPGFAFQQGGQRRHYQYYSTRRGRDQEDRNGQNNQKGFNLMGLLQLLPFFLLIFSGVFSQLFQESPQFSLHKNSSFNILKKSVFLNINYFVDSSFEDKVMEDIEYLPSFEYKVEQEYLSNLNASCLNQDAKRRQYANMARNSWTKRDQNYYQNLSERVDMSPCEEFQELSSKHDINRYF</sequence>
<dbReference type="InterPro" id="IPR036869">
    <property type="entry name" value="J_dom_sf"/>
</dbReference>
<dbReference type="GeneID" id="7846533"/>
<evidence type="ECO:0000259" key="7">
    <source>
        <dbReference type="PROSITE" id="PS50076"/>
    </source>
</evidence>
<dbReference type="InterPro" id="IPR018253">
    <property type="entry name" value="DnaJ_domain_CS"/>
</dbReference>
<evidence type="ECO:0000256" key="6">
    <source>
        <dbReference type="SAM" id="Phobius"/>
    </source>
</evidence>
<reference evidence="9" key="1">
    <citation type="journal article" date="2006" name="PLoS Biol.">
        <title>Macronuclear genome sequence of the ciliate Tetrahymena thermophila, a model eukaryote.</title>
        <authorList>
            <person name="Eisen J.A."/>
            <person name="Coyne R.S."/>
            <person name="Wu M."/>
            <person name="Wu D."/>
            <person name="Thiagarajan M."/>
            <person name="Wortman J.R."/>
            <person name="Badger J.H."/>
            <person name="Ren Q."/>
            <person name="Amedeo P."/>
            <person name="Jones K.M."/>
            <person name="Tallon L.J."/>
            <person name="Delcher A.L."/>
            <person name="Salzberg S.L."/>
            <person name="Silva J.C."/>
            <person name="Haas B.J."/>
            <person name="Majoros W.H."/>
            <person name="Farzad M."/>
            <person name="Carlton J.M."/>
            <person name="Smith R.K. Jr."/>
            <person name="Garg J."/>
            <person name="Pearlman R.E."/>
            <person name="Karrer K.M."/>
            <person name="Sun L."/>
            <person name="Manning G."/>
            <person name="Elde N.C."/>
            <person name="Turkewitz A.P."/>
            <person name="Asai D.J."/>
            <person name="Wilkes D.E."/>
            <person name="Wang Y."/>
            <person name="Cai H."/>
            <person name="Collins K."/>
            <person name="Stewart B.A."/>
            <person name="Lee S.R."/>
            <person name="Wilamowska K."/>
            <person name="Weinberg Z."/>
            <person name="Ruzzo W.L."/>
            <person name="Wloga D."/>
            <person name="Gaertig J."/>
            <person name="Frankel J."/>
            <person name="Tsao C.-C."/>
            <person name="Gorovsky M.A."/>
            <person name="Keeling P.J."/>
            <person name="Waller R.F."/>
            <person name="Patron N.J."/>
            <person name="Cherry J.M."/>
            <person name="Stover N.A."/>
            <person name="Krieger C.J."/>
            <person name="del Toro C."/>
            <person name="Ryder H.F."/>
            <person name="Williamson S.C."/>
            <person name="Barbeau R.A."/>
            <person name="Hamilton E.P."/>
            <person name="Orias E."/>
        </authorList>
    </citation>
    <scope>NUCLEOTIDE SEQUENCE [LARGE SCALE GENOMIC DNA]</scope>
    <source>
        <strain evidence="9">SB210</strain>
    </source>
</reference>
<dbReference type="InParanoid" id="Q23H36"/>
<dbReference type="OrthoDB" id="552049at2759"/>
<dbReference type="eggNOG" id="KOG0714">
    <property type="taxonomic scope" value="Eukaryota"/>
</dbReference>
<gene>
    <name evidence="8" type="ORF">TTHERM_00877060</name>
</gene>
<dbReference type="InterPro" id="IPR001623">
    <property type="entry name" value="DnaJ_domain"/>
</dbReference>
<dbReference type="PANTHER" id="PTHR43908">
    <property type="entry name" value="AT29763P-RELATED"/>
    <property type="match status" value="1"/>
</dbReference>
<keyword evidence="2 6" id="KW-0812">Transmembrane</keyword>
<keyword evidence="3" id="KW-0256">Endoplasmic reticulum</keyword>
<comment type="subcellular location">
    <subcellularLocation>
        <location evidence="1">Endoplasmic reticulum membrane</location>
        <topology evidence="1">Single-pass membrane protein</topology>
    </subcellularLocation>
</comment>
<evidence type="ECO:0000256" key="5">
    <source>
        <dbReference type="ARBA" id="ARBA00023136"/>
    </source>
</evidence>
<dbReference type="OMA" id="HLETPHC"/>
<organism evidence="8 9">
    <name type="scientific">Tetrahymena thermophila (strain SB210)</name>
    <dbReference type="NCBI Taxonomy" id="312017"/>
    <lineage>
        <taxon>Eukaryota</taxon>
        <taxon>Sar</taxon>
        <taxon>Alveolata</taxon>
        <taxon>Ciliophora</taxon>
        <taxon>Intramacronucleata</taxon>
        <taxon>Oligohymenophorea</taxon>
        <taxon>Hymenostomatida</taxon>
        <taxon>Tetrahymenina</taxon>
        <taxon>Tetrahymenidae</taxon>
        <taxon>Tetrahymena</taxon>
    </lineage>
</organism>
<protein>
    <submittedName>
        <fullName evidence="8">DnaJ (Hsp40) family B protein</fullName>
    </submittedName>
</protein>
<evidence type="ECO:0000313" key="8">
    <source>
        <dbReference type="EMBL" id="EAR95811.3"/>
    </source>
</evidence>
<dbReference type="SUPFAM" id="SSF46565">
    <property type="entry name" value="Chaperone J-domain"/>
    <property type="match status" value="1"/>
</dbReference>
<keyword evidence="4 6" id="KW-1133">Transmembrane helix</keyword>
<dbReference type="PROSITE" id="PS00636">
    <property type="entry name" value="DNAJ_1"/>
    <property type="match status" value="1"/>
</dbReference>
<dbReference type="InterPro" id="IPR015399">
    <property type="entry name" value="DUF1977_DnaJ-like"/>
</dbReference>
<dbReference type="STRING" id="312017.Q23H36"/>
<dbReference type="PROSITE" id="PS50076">
    <property type="entry name" value="DNAJ_2"/>
    <property type="match status" value="1"/>
</dbReference>
<dbReference type="HOGENOM" id="CLU_043579_3_0_1"/>
<dbReference type="AlphaFoldDB" id="Q23H36"/>
<keyword evidence="9" id="KW-1185">Reference proteome</keyword>
<feature type="domain" description="J" evidence="7">
    <location>
        <begin position="28"/>
        <end position="92"/>
    </location>
</feature>
<dbReference type="CDD" id="cd06257">
    <property type="entry name" value="DnaJ"/>
    <property type="match status" value="1"/>
</dbReference>
<dbReference type="Pfam" id="PF09320">
    <property type="entry name" value="DUF1977"/>
    <property type="match status" value="1"/>
</dbReference>
<dbReference type="RefSeq" id="XP_001016056.3">
    <property type="nucleotide sequence ID" value="XM_001016056.3"/>
</dbReference>
<dbReference type="EMBL" id="GG662702">
    <property type="protein sequence ID" value="EAR95811.3"/>
    <property type="molecule type" value="Genomic_DNA"/>
</dbReference>
<evidence type="ECO:0000256" key="2">
    <source>
        <dbReference type="ARBA" id="ARBA00022692"/>
    </source>
</evidence>
<dbReference type="FunCoup" id="Q23H36">
    <property type="interactions" value="224"/>
</dbReference>
<dbReference type="Gene3D" id="1.10.287.110">
    <property type="entry name" value="DnaJ domain"/>
    <property type="match status" value="1"/>
</dbReference>
<dbReference type="InterPro" id="IPR051100">
    <property type="entry name" value="DnaJ_subfamily_B/C"/>
</dbReference>
<evidence type="ECO:0000313" key="9">
    <source>
        <dbReference type="Proteomes" id="UP000009168"/>
    </source>
</evidence>
<dbReference type="PRINTS" id="PR00625">
    <property type="entry name" value="JDOMAIN"/>
</dbReference>
<dbReference type="GO" id="GO:0005789">
    <property type="term" value="C:endoplasmic reticulum membrane"/>
    <property type="evidence" value="ECO:0007669"/>
    <property type="project" value="UniProtKB-SubCell"/>
</dbReference>
<evidence type="ECO:0000256" key="4">
    <source>
        <dbReference type="ARBA" id="ARBA00022989"/>
    </source>
</evidence>